<gene>
    <name evidence="1" type="ORF">BV22DRAFT_1037105</name>
</gene>
<organism evidence="1 2">
    <name type="scientific">Leucogyrophana mollusca</name>
    <dbReference type="NCBI Taxonomy" id="85980"/>
    <lineage>
        <taxon>Eukaryota</taxon>
        <taxon>Fungi</taxon>
        <taxon>Dikarya</taxon>
        <taxon>Basidiomycota</taxon>
        <taxon>Agaricomycotina</taxon>
        <taxon>Agaricomycetes</taxon>
        <taxon>Agaricomycetidae</taxon>
        <taxon>Boletales</taxon>
        <taxon>Boletales incertae sedis</taxon>
        <taxon>Leucogyrophana</taxon>
    </lineage>
</organism>
<accession>A0ACB8BBX8</accession>
<proteinExistence type="predicted"/>
<reference evidence="1" key="1">
    <citation type="journal article" date="2021" name="New Phytol.">
        <title>Evolutionary innovations through gain and loss of genes in the ectomycorrhizal Boletales.</title>
        <authorList>
            <person name="Wu G."/>
            <person name="Miyauchi S."/>
            <person name="Morin E."/>
            <person name="Kuo A."/>
            <person name="Drula E."/>
            <person name="Varga T."/>
            <person name="Kohler A."/>
            <person name="Feng B."/>
            <person name="Cao Y."/>
            <person name="Lipzen A."/>
            <person name="Daum C."/>
            <person name="Hundley H."/>
            <person name="Pangilinan J."/>
            <person name="Johnson J."/>
            <person name="Barry K."/>
            <person name="LaButti K."/>
            <person name="Ng V."/>
            <person name="Ahrendt S."/>
            <person name="Min B."/>
            <person name="Choi I.G."/>
            <person name="Park H."/>
            <person name="Plett J.M."/>
            <person name="Magnuson J."/>
            <person name="Spatafora J.W."/>
            <person name="Nagy L.G."/>
            <person name="Henrissat B."/>
            <person name="Grigoriev I.V."/>
            <person name="Yang Z.L."/>
            <person name="Xu J."/>
            <person name="Martin F.M."/>
        </authorList>
    </citation>
    <scope>NUCLEOTIDE SEQUENCE</scope>
    <source>
        <strain evidence="1">KUC20120723A-06</strain>
    </source>
</reference>
<name>A0ACB8BBX8_9AGAM</name>
<comment type="caution">
    <text evidence="1">The sequence shown here is derived from an EMBL/GenBank/DDBJ whole genome shotgun (WGS) entry which is preliminary data.</text>
</comment>
<keyword evidence="2" id="KW-1185">Reference proteome</keyword>
<protein>
    <submittedName>
        <fullName evidence="1">Uncharacterized protein</fullName>
    </submittedName>
</protein>
<sequence length="82" mass="9034">MAPALAAFLATTTPPLTHLLPTMVIGGLDSDRHFELFIRVPRADRCEFLSTVLRGAVANPFERMAARRAFDELAARVKAPQK</sequence>
<dbReference type="EMBL" id="MU266472">
    <property type="protein sequence ID" value="KAH7922789.1"/>
    <property type="molecule type" value="Genomic_DNA"/>
</dbReference>
<evidence type="ECO:0000313" key="1">
    <source>
        <dbReference type="EMBL" id="KAH7922789.1"/>
    </source>
</evidence>
<evidence type="ECO:0000313" key="2">
    <source>
        <dbReference type="Proteomes" id="UP000790709"/>
    </source>
</evidence>
<dbReference type="Proteomes" id="UP000790709">
    <property type="component" value="Unassembled WGS sequence"/>
</dbReference>